<dbReference type="KEGG" id="pgn:PGN_1950"/>
<evidence type="ECO:0000313" key="2">
    <source>
        <dbReference type="Proteomes" id="UP000008842"/>
    </source>
</evidence>
<protein>
    <submittedName>
        <fullName evidence="1">Uncharacterized protein</fullName>
    </submittedName>
</protein>
<proteinExistence type="predicted"/>
<name>B2RM74_PORG3</name>
<organism evidence="1 2">
    <name type="scientific">Porphyromonas gingivalis (strain ATCC 33277 / DSM 20709 / CIP 103683 / JCM 12257 / NCTC 11834 / 2561)</name>
    <dbReference type="NCBI Taxonomy" id="431947"/>
    <lineage>
        <taxon>Bacteria</taxon>
        <taxon>Pseudomonadati</taxon>
        <taxon>Bacteroidota</taxon>
        <taxon>Bacteroidia</taxon>
        <taxon>Bacteroidales</taxon>
        <taxon>Porphyromonadaceae</taxon>
        <taxon>Porphyromonas</taxon>
    </lineage>
</organism>
<reference evidence="1 2" key="1">
    <citation type="journal article" date="2008" name="DNA Res.">
        <title>Determination of the genome sequence of Porphyromonas gingivalis strain ATCC 33277 and genomic comparison with strain W83 revealed extensive genome rearrangements in P. gingivalis.</title>
        <authorList>
            <person name="Naito M."/>
            <person name="Hirakawa H."/>
            <person name="Yamashita A."/>
            <person name="Ohara N."/>
            <person name="Shoji M."/>
            <person name="Yukitake H."/>
            <person name="Nakayama K."/>
            <person name="Toh H."/>
            <person name="Yoshimura F."/>
            <person name="Kuhara S."/>
            <person name="Hattori M."/>
            <person name="Hayashi T."/>
            <person name="Nakayama K."/>
        </authorList>
    </citation>
    <scope>NUCLEOTIDE SEQUENCE [LARGE SCALE GENOMIC DNA]</scope>
    <source>
        <strain evidence="2">ATCC 33277 / DSM 20709 / CIP 103683 / JCM 12257 / NCTC 11834 / 2561</strain>
    </source>
</reference>
<dbReference type="Proteomes" id="UP000008842">
    <property type="component" value="Chromosome"/>
</dbReference>
<accession>B2RM74</accession>
<dbReference type="AlphaFoldDB" id="B2RM74"/>
<sequence length="35" mass="4068">MLCSILKNEKAVLFTSDIIFFAQVKETLLKRHSDQ</sequence>
<gene>
    <name evidence="1" type="ordered locus">PGN_1950</name>
</gene>
<dbReference type="EMBL" id="AP009380">
    <property type="protein sequence ID" value="BAG34469.1"/>
    <property type="molecule type" value="Genomic_DNA"/>
</dbReference>
<dbReference type="HOGENOM" id="CLU_3366487_0_0_10"/>
<evidence type="ECO:0000313" key="1">
    <source>
        <dbReference type="EMBL" id="BAG34469.1"/>
    </source>
</evidence>